<dbReference type="InterPro" id="IPR013024">
    <property type="entry name" value="GGCT-like"/>
</dbReference>
<protein>
    <submittedName>
        <fullName evidence="2">Gamma-glutamylcyclotransferase</fullName>
    </submittedName>
</protein>
<dbReference type="Pfam" id="PF06094">
    <property type="entry name" value="GGACT"/>
    <property type="match status" value="1"/>
</dbReference>
<dbReference type="RefSeq" id="WP_127699742.1">
    <property type="nucleotide sequence ID" value="NZ_SACS01000014.1"/>
</dbReference>
<organism evidence="2 3">
    <name type="scientific">Rheinheimera riviphila</name>
    <dbReference type="NCBI Taxonomy" id="1834037"/>
    <lineage>
        <taxon>Bacteria</taxon>
        <taxon>Pseudomonadati</taxon>
        <taxon>Pseudomonadota</taxon>
        <taxon>Gammaproteobacteria</taxon>
        <taxon>Chromatiales</taxon>
        <taxon>Chromatiaceae</taxon>
        <taxon>Rheinheimera</taxon>
    </lineage>
</organism>
<dbReference type="OrthoDB" id="9798388at2"/>
<accession>A0A437QM30</accession>
<evidence type="ECO:0000313" key="3">
    <source>
        <dbReference type="Proteomes" id="UP000283077"/>
    </source>
</evidence>
<name>A0A437QM30_9GAMM</name>
<proteinExistence type="predicted"/>
<dbReference type="AlphaFoldDB" id="A0A437QM30"/>
<sequence>MEKHPHTEFLFSYGTLQQLQVQLDTFGRALSGKADALVGYQLAQVRITDPAVLASSGQEYHPILRYSGEPSDQVTGTVFVLSAAELAAADSYEVDDYQRVAVTLLSGQAAWVYVAAGKN</sequence>
<dbReference type="Gene3D" id="3.10.490.10">
    <property type="entry name" value="Gamma-glutamyl cyclotransferase-like"/>
    <property type="match status" value="1"/>
</dbReference>
<gene>
    <name evidence="2" type="ORF">EOE67_13405</name>
</gene>
<keyword evidence="2" id="KW-0808">Transferase</keyword>
<dbReference type="InterPro" id="IPR009288">
    <property type="entry name" value="AIG2-like_dom"/>
</dbReference>
<feature type="domain" description="Gamma-glutamylcyclotransferase AIG2-like" evidence="1">
    <location>
        <begin position="10"/>
        <end position="116"/>
    </location>
</feature>
<dbReference type="CDD" id="cd06661">
    <property type="entry name" value="GGCT_like"/>
    <property type="match status" value="1"/>
</dbReference>
<dbReference type="EMBL" id="SACS01000014">
    <property type="protein sequence ID" value="RVU35586.1"/>
    <property type="molecule type" value="Genomic_DNA"/>
</dbReference>
<dbReference type="SUPFAM" id="SSF110857">
    <property type="entry name" value="Gamma-glutamyl cyclotransferase-like"/>
    <property type="match status" value="1"/>
</dbReference>
<dbReference type="Proteomes" id="UP000283077">
    <property type="component" value="Unassembled WGS sequence"/>
</dbReference>
<evidence type="ECO:0000259" key="1">
    <source>
        <dbReference type="Pfam" id="PF06094"/>
    </source>
</evidence>
<comment type="caution">
    <text evidence="2">The sequence shown here is derived from an EMBL/GenBank/DDBJ whole genome shotgun (WGS) entry which is preliminary data.</text>
</comment>
<evidence type="ECO:0000313" key="2">
    <source>
        <dbReference type="EMBL" id="RVU35586.1"/>
    </source>
</evidence>
<reference evidence="2 3" key="1">
    <citation type="submission" date="2019-01" db="EMBL/GenBank/DDBJ databases">
        <authorList>
            <person name="Chen W.-M."/>
        </authorList>
    </citation>
    <scope>NUCLEOTIDE SEQUENCE [LARGE SCALE GENOMIC DNA]</scope>
    <source>
        <strain evidence="2 3">KYPC3</strain>
    </source>
</reference>
<dbReference type="GO" id="GO:0016740">
    <property type="term" value="F:transferase activity"/>
    <property type="evidence" value="ECO:0007669"/>
    <property type="project" value="UniProtKB-KW"/>
</dbReference>
<keyword evidence="3" id="KW-1185">Reference proteome</keyword>
<dbReference type="InterPro" id="IPR036568">
    <property type="entry name" value="GGCT-like_sf"/>
</dbReference>